<feature type="region of interest" description="Disordered" evidence="2">
    <location>
        <begin position="1"/>
        <end position="88"/>
    </location>
</feature>
<accession>A0A0C3EH21</accession>
<evidence type="ECO:0000256" key="2">
    <source>
        <dbReference type="SAM" id="MobiDB-lite"/>
    </source>
</evidence>
<sequence length="792" mass="85879">MATASASSRGTPPPSSRRSSQSISPPSGTIMRGASSARSALATARVTAPSLSSGVSRRGSVKSSSGSLGSVQESREALSASLKQETEKKEQLLVQLQNKDQTITSLTSENDAIMSSLNAAESRLNDLYADQARMEEELVARIEVIDKLRSQVRELEKEKRDLQRRYNEQTSTFEAERQAFYDNEQHLKSRIQSLTHARKQPEARTSDAEPEVITEETNPPSELPESTPAPKQDMNDPESEPAEMTALRLELSTLSTSYSSLQSTLQLLQSQLIDLKRVNNQLQEDNESYMILLREKTLSGQFDLMRQVGGTLSTASGYDDDGGNITGEEDVGSLRSTGPGALEEIAEEGEDTYFTTDQQSVDSRRRPSPRHNRRNGSASHSPHVGLRGESLADLPVAGPGLDLAAELGRAENKDMDFGASIDERSVLNKGRMRRGSTEQRRVFSSEGHELAATPSDIDALRLEVKSLKDANKALSLYASRIIDRIIAEEGFEHVLAVDYEKAQKTLPTTTGVPKLPLPSAAPKNSKPRPQTMIFGRAASNPTSISPAEPTPTPTHSINSGPTSTAPTTTKTQRRSLSFDWRGFSMFGGGDKKAENPALRTLTLKPGASSVTGARKLETYEDEEDRRERERLHATMRLLGIEKPDLPPEPVGSAAIPMQESCSSLTNPPTTTTPLSRLSIFRSRSTTESESTSAKPASLQSVSALSTNISGGAELTQEALEHAEAENTLAALDAHERNLGEEIAKGGSGGFTEISARSLGDEWRSRRSKKSGGESNSTVWSAGMSRADDDPEQ</sequence>
<organism evidence="3 4">
    <name type="scientific">Scleroderma citrinum Foug A</name>
    <dbReference type="NCBI Taxonomy" id="1036808"/>
    <lineage>
        <taxon>Eukaryota</taxon>
        <taxon>Fungi</taxon>
        <taxon>Dikarya</taxon>
        <taxon>Basidiomycota</taxon>
        <taxon>Agaricomycotina</taxon>
        <taxon>Agaricomycetes</taxon>
        <taxon>Agaricomycetidae</taxon>
        <taxon>Boletales</taxon>
        <taxon>Sclerodermatineae</taxon>
        <taxon>Sclerodermataceae</taxon>
        <taxon>Scleroderma</taxon>
    </lineage>
</organism>
<feature type="coiled-coil region" evidence="1">
    <location>
        <begin position="265"/>
        <end position="295"/>
    </location>
</feature>
<dbReference type="EMBL" id="KN822014">
    <property type="protein sequence ID" value="KIM67216.1"/>
    <property type="molecule type" value="Genomic_DNA"/>
</dbReference>
<dbReference type="STRING" id="1036808.A0A0C3EH21"/>
<feature type="compositionally biased region" description="Low complexity" evidence="2">
    <location>
        <begin position="660"/>
        <end position="692"/>
    </location>
</feature>
<feature type="region of interest" description="Disordered" evidence="2">
    <location>
        <begin position="315"/>
        <end position="386"/>
    </location>
</feature>
<keyword evidence="1" id="KW-0175">Coiled coil</keyword>
<feature type="region of interest" description="Disordered" evidence="2">
    <location>
        <begin position="507"/>
        <end position="574"/>
    </location>
</feature>
<evidence type="ECO:0000256" key="1">
    <source>
        <dbReference type="SAM" id="Coils"/>
    </source>
</evidence>
<feature type="region of interest" description="Disordered" evidence="2">
    <location>
        <begin position="194"/>
        <end position="243"/>
    </location>
</feature>
<feature type="compositionally biased region" description="Acidic residues" evidence="2">
    <location>
        <begin position="318"/>
        <end position="331"/>
    </location>
</feature>
<dbReference type="InParanoid" id="A0A0C3EH21"/>
<feature type="region of interest" description="Disordered" evidence="2">
    <location>
        <begin position="659"/>
        <end position="699"/>
    </location>
</feature>
<reference evidence="4" key="2">
    <citation type="submission" date="2015-01" db="EMBL/GenBank/DDBJ databases">
        <title>Evolutionary Origins and Diversification of the Mycorrhizal Mutualists.</title>
        <authorList>
            <consortium name="DOE Joint Genome Institute"/>
            <consortium name="Mycorrhizal Genomics Consortium"/>
            <person name="Kohler A."/>
            <person name="Kuo A."/>
            <person name="Nagy L.G."/>
            <person name="Floudas D."/>
            <person name="Copeland A."/>
            <person name="Barry K.W."/>
            <person name="Cichocki N."/>
            <person name="Veneault-Fourrey C."/>
            <person name="LaButti K."/>
            <person name="Lindquist E.A."/>
            <person name="Lipzen A."/>
            <person name="Lundell T."/>
            <person name="Morin E."/>
            <person name="Murat C."/>
            <person name="Riley R."/>
            <person name="Ohm R."/>
            <person name="Sun H."/>
            <person name="Tunlid A."/>
            <person name="Henrissat B."/>
            <person name="Grigoriev I.V."/>
            <person name="Hibbett D.S."/>
            <person name="Martin F."/>
        </authorList>
    </citation>
    <scope>NUCLEOTIDE SEQUENCE [LARGE SCALE GENOMIC DNA]</scope>
    <source>
        <strain evidence="4">Foug A</strain>
    </source>
</reference>
<feature type="region of interest" description="Disordered" evidence="2">
    <location>
        <begin position="739"/>
        <end position="792"/>
    </location>
</feature>
<evidence type="ECO:0000313" key="3">
    <source>
        <dbReference type="EMBL" id="KIM67216.1"/>
    </source>
</evidence>
<protein>
    <submittedName>
        <fullName evidence="3">Uncharacterized protein</fullName>
    </submittedName>
</protein>
<dbReference type="PANTHER" id="PTHR38120">
    <property type="entry name" value="EXPRESSED PROTEIN"/>
    <property type="match status" value="1"/>
</dbReference>
<proteinExistence type="predicted"/>
<reference evidence="3 4" key="1">
    <citation type="submission" date="2014-04" db="EMBL/GenBank/DDBJ databases">
        <authorList>
            <consortium name="DOE Joint Genome Institute"/>
            <person name="Kuo A."/>
            <person name="Kohler A."/>
            <person name="Nagy L.G."/>
            <person name="Floudas D."/>
            <person name="Copeland A."/>
            <person name="Barry K.W."/>
            <person name="Cichocki N."/>
            <person name="Veneault-Fourrey C."/>
            <person name="LaButti K."/>
            <person name="Lindquist E.A."/>
            <person name="Lipzen A."/>
            <person name="Lundell T."/>
            <person name="Morin E."/>
            <person name="Murat C."/>
            <person name="Sun H."/>
            <person name="Tunlid A."/>
            <person name="Henrissat B."/>
            <person name="Grigoriev I.V."/>
            <person name="Hibbett D.S."/>
            <person name="Martin F."/>
            <person name="Nordberg H.P."/>
            <person name="Cantor M.N."/>
            <person name="Hua S.X."/>
        </authorList>
    </citation>
    <scope>NUCLEOTIDE SEQUENCE [LARGE SCALE GENOMIC DNA]</scope>
    <source>
        <strain evidence="3 4">Foug A</strain>
    </source>
</reference>
<name>A0A0C3EH21_9AGAM</name>
<dbReference type="Proteomes" id="UP000053989">
    <property type="component" value="Unassembled WGS sequence"/>
</dbReference>
<keyword evidence="4" id="KW-1185">Reference proteome</keyword>
<dbReference type="AlphaFoldDB" id="A0A0C3EH21"/>
<dbReference type="HOGENOM" id="CLU_021742_0_0_1"/>
<dbReference type="OrthoDB" id="2121319at2759"/>
<feature type="compositionally biased region" description="Low complexity" evidence="2">
    <location>
        <begin position="1"/>
        <end position="70"/>
    </location>
</feature>
<evidence type="ECO:0000313" key="4">
    <source>
        <dbReference type="Proteomes" id="UP000053989"/>
    </source>
</evidence>
<gene>
    <name evidence="3" type="ORF">SCLCIDRAFT_1210722</name>
</gene>
<dbReference type="PANTHER" id="PTHR38120:SF1">
    <property type="entry name" value="M PROTEIN, SEROTYPE 2.1"/>
    <property type="match status" value="1"/>
</dbReference>